<accession>A0A2P6MYU4</accession>
<gene>
    <name evidence="3" type="ORF">PROFUN_13221</name>
</gene>
<dbReference type="PANTHER" id="PTHR46601:SF1">
    <property type="entry name" value="ADF-H DOMAIN-CONTAINING PROTEIN"/>
    <property type="match status" value="1"/>
</dbReference>
<sequence length="1464" mass="167393">MPSTEKRSINAAVRSHTQIVSRLDQNADTKQVAEWKKSHISYEKLFAAIKNQNNDLDKKDRNQQMWLSLISPYEKLKSLRAKGVMIGKKAFATARKHAKNIGAGSLVAKPQPPTIPTSVEAKEAIRMHLVENSQPTADKFTSRKGVPQNIIRTLLDTTEAIYYSYHNKYEGTPLHVSRTTFDKFTPNYFKKACRKTDMCEICHEGKKAQSKLNVQENRLSAAETQRLKDCVQTFTPNYFKKACRKTDMCEICHEGKKAQSKLNVQENRLSAAETKRLKDCVQTYEEHRQHKTDCQKHMKERIQDLSDGEIVILSDFKENISLMKGAGSPVAKPQPPTIPTSVEAKEAIRMHLVENSQPTADKFTSRKGVPQNIIRTLLDTTEAIYYSYHNKYEGTPLHVSRTTFDKFTPNYFKKACRKTDMCEICHEGKKAQSKLNVQENRLSAAETKRLKDCVQTYEEHRQHKTDRQKHMKERIQDLSDGEIVILSDFKENISLMKGQNEMGNDFFKRPQRTVFGVILFYKKGDKIGKDVFTFVSEDLKHDAHFIISAWEEIQKSDIFLSLGVTRINFWNDNCRGQFRNFQLLSYMIGLREKYTVEIDYFTEYHGKNQCDSHFSRIMVIYNNRTLRKDALVTTTEGFNDVSRMKREKKNARYIPTYRFIDFMPSQQTEKREIEFKNFSFFYHFIDVFTFVSEDLKHDAHFIISAWEEIQKSDIFLSLGVTRINFWNDNCRGQFRNFQLLSYMIGLREKYTVEIDYFTEYHGKNQCDSHFSRIMVIYNNRTLRRDALVTTTEQFIDVMTEGFNDVSRMKREKKNARYIPTYRFIDFMPRSLSASGEEEIAWKIGTEKVTAVDRAEKRGWKADLTPEGESCSAMTEAMKKREKRNTLREKKRASEEIPDTTSAAQRSTGQKRRGEVPTTISVIFKRQRTGTSQGTDRSSHANENVWMDRSADSIPAISPPSTSFIRVVKRRRKSTLSVPLVVGLRCDQEAVSPPTDDLPPSYPQFEARDYCPIVVSNPLPPVSSCDPHGTKVDPMDVDESHPLPAACDDVNDHVSESIVTSTHQQKELNDPMDWVDRIEMILLSPNSFLNEVELLTVSLYLLELGGTLQVGIPLTLVRGLEKTDVWVGETLSKFLRIFPPSEPTGKIETNGALKMDHFSPDYWNMHDEKISDPNAWTPTRKTKSSVPIETFVSNFRVVILLPEEEIIGPTTQFALWYHRKMHAHKSSSPAGLHGCQIYGIILFVIALIFAGVAIGVPLYLNHKVEMIQKEALQPGTSGTPLNIPENNKNVTTHGVIAKPDNKPYRYDMKTDNSSYLTFTFTNGTVNSTVAVISSRYTYYTNVAEQFNRTVSFGPDGSANQTLDYAVCGGSTYFFFISDSQVLFDLNVRRDGDGEVNLCHFVDGLLASLANFGLHILGGIIGAVAFTFFLCAACTFLIGCSKRRSRQYTIVQHTPPTYSTMHSVKV</sequence>
<evidence type="ECO:0000313" key="3">
    <source>
        <dbReference type="EMBL" id="PRP76877.1"/>
    </source>
</evidence>
<proteinExistence type="predicted"/>
<name>A0A2P6MYU4_9EUKA</name>
<protein>
    <submittedName>
        <fullName evidence="3">Uncharacterized protein</fullName>
    </submittedName>
</protein>
<comment type="caution">
    <text evidence="3">The sequence shown here is derived from an EMBL/GenBank/DDBJ whole genome shotgun (WGS) entry which is preliminary data.</text>
</comment>
<feature type="transmembrane region" description="Helical" evidence="2">
    <location>
        <begin position="1418"/>
        <end position="1438"/>
    </location>
</feature>
<dbReference type="PANTHER" id="PTHR46601">
    <property type="entry name" value="ULP_PROTEASE DOMAIN-CONTAINING PROTEIN"/>
    <property type="match status" value="1"/>
</dbReference>
<evidence type="ECO:0000256" key="2">
    <source>
        <dbReference type="SAM" id="Phobius"/>
    </source>
</evidence>
<keyword evidence="2" id="KW-1133">Transmembrane helix</keyword>
<keyword evidence="2" id="KW-0812">Transmembrane</keyword>
<keyword evidence="2" id="KW-0472">Membrane</keyword>
<feature type="transmembrane region" description="Helical" evidence="2">
    <location>
        <begin position="1236"/>
        <end position="1259"/>
    </location>
</feature>
<reference evidence="3 4" key="1">
    <citation type="journal article" date="2018" name="Genome Biol. Evol.">
        <title>Multiple Roots of Fruiting Body Formation in Amoebozoa.</title>
        <authorList>
            <person name="Hillmann F."/>
            <person name="Forbes G."/>
            <person name="Novohradska S."/>
            <person name="Ferling I."/>
            <person name="Riege K."/>
            <person name="Groth M."/>
            <person name="Westermann M."/>
            <person name="Marz M."/>
            <person name="Spaller T."/>
            <person name="Winckler T."/>
            <person name="Schaap P."/>
            <person name="Glockner G."/>
        </authorList>
    </citation>
    <scope>NUCLEOTIDE SEQUENCE [LARGE SCALE GENOMIC DNA]</scope>
    <source>
        <strain evidence="3 4">Jena</strain>
    </source>
</reference>
<feature type="region of interest" description="Disordered" evidence="1">
    <location>
        <begin position="864"/>
        <end position="943"/>
    </location>
</feature>
<dbReference type="EMBL" id="MDYQ01000295">
    <property type="protein sequence ID" value="PRP76877.1"/>
    <property type="molecule type" value="Genomic_DNA"/>
</dbReference>
<feature type="compositionally biased region" description="Polar residues" evidence="1">
    <location>
        <begin position="898"/>
        <end position="907"/>
    </location>
</feature>
<keyword evidence="4" id="KW-1185">Reference proteome</keyword>
<feature type="compositionally biased region" description="Basic and acidic residues" evidence="1">
    <location>
        <begin position="883"/>
        <end position="894"/>
    </location>
</feature>
<dbReference type="Proteomes" id="UP000241769">
    <property type="component" value="Unassembled WGS sequence"/>
</dbReference>
<organism evidence="3 4">
    <name type="scientific">Planoprotostelium fungivorum</name>
    <dbReference type="NCBI Taxonomy" id="1890364"/>
    <lineage>
        <taxon>Eukaryota</taxon>
        <taxon>Amoebozoa</taxon>
        <taxon>Evosea</taxon>
        <taxon>Variosea</taxon>
        <taxon>Cavosteliida</taxon>
        <taxon>Cavosteliaceae</taxon>
        <taxon>Planoprotostelium</taxon>
    </lineage>
</organism>
<dbReference type="InParanoid" id="A0A2P6MYU4"/>
<evidence type="ECO:0000313" key="4">
    <source>
        <dbReference type="Proteomes" id="UP000241769"/>
    </source>
</evidence>
<evidence type="ECO:0000256" key="1">
    <source>
        <dbReference type="SAM" id="MobiDB-lite"/>
    </source>
</evidence>
<dbReference type="OrthoDB" id="408781at2759"/>